<dbReference type="NCBIfam" id="TIGR00746">
    <property type="entry name" value="arcC"/>
    <property type="match status" value="1"/>
</dbReference>
<name>A0A1G7Q047_9PROT</name>
<evidence type="ECO:0000256" key="6">
    <source>
        <dbReference type="PIRNR" id="PIRNR000723"/>
    </source>
</evidence>
<dbReference type="Pfam" id="PF00696">
    <property type="entry name" value="AA_kinase"/>
    <property type="match status" value="1"/>
</dbReference>
<dbReference type="PRINTS" id="PR01469">
    <property type="entry name" value="CARBMTKINASE"/>
</dbReference>
<dbReference type="PANTHER" id="PTHR30409:SF1">
    <property type="entry name" value="CARBAMATE KINASE-RELATED"/>
    <property type="match status" value="1"/>
</dbReference>
<protein>
    <recommendedName>
        <fullName evidence="5 6">Carbamate kinase</fullName>
    </recommendedName>
</protein>
<evidence type="ECO:0000313" key="9">
    <source>
        <dbReference type="Proteomes" id="UP000199415"/>
    </source>
</evidence>
<dbReference type="PIRSF" id="PIRSF000723">
    <property type="entry name" value="Carbamate_kin"/>
    <property type="match status" value="1"/>
</dbReference>
<dbReference type="EMBL" id="FNCE01000003">
    <property type="protein sequence ID" value="SDF91841.1"/>
    <property type="molecule type" value="Genomic_DNA"/>
</dbReference>
<dbReference type="GO" id="GO:0005829">
    <property type="term" value="C:cytosol"/>
    <property type="evidence" value="ECO:0007669"/>
    <property type="project" value="TreeGrafter"/>
</dbReference>
<feature type="domain" description="Aspartate/glutamate/uridylate kinase" evidence="7">
    <location>
        <begin position="1"/>
        <end position="276"/>
    </location>
</feature>
<dbReference type="Gene3D" id="3.40.1160.10">
    <property type="entry name" value="Acetylglutamate kinase-like"/>
    <property type="match status" value="1"/>
</dbReference>
<organism evidence="8 9">
    <name type="scientific">Limimonas halophila</name>
    <dbReference type="NCBI Taxonomy" id="1082479"/>
    <lineage>
        <taxon>Bacteria</taxon>
        <taxon>Pseudomonadati</taxon>
        <taxon>Pseudomonadota</taxon>
        <taxon>Alphaproteobacteria</taxon>
        <taxon>Rhodospirillales</taxon>
        <taxon>Rhodovibrionaceae</taxon>
        <taxon>Limimonas</taxon>
    </lineage>
</organism>
<reference evidence="8 9" key="1">
    <citation type="submission" date="2016-10" db="EMBL/GenBank/DDBJ databases">
        <authorList>
            <person name="de Groot N.N."/>
        </authorList>
    </citation>
    <scope>NUCLEOTIDE SEQUENCE [LARGE SCALE GENOMIC DNA]</scope>
    <source>
        <strain evidence="8 9">DSM 25584</strain>
    </source>
</reference>
<dbReference type="GO" id="GO:0008804">
    <property type="term" value="F:carbamate kinase activity"/>
    <property type="evidence" value="ECO:0007669"/>
    <property type="project" value="UniProtKB-UniRule"/>
</dbReference>
<comment type="similarity">
    <text evidence="2 6">Belongs to the carbamate kinase family.</text>
</comment>
<evidence type="ECO:0000259" key="7">
    <source>
        <dbReference type="Pfam" id="PF00696"/>
    </source>
</evidence>
<evidence type="ECO:0000256" key="1">
    <source>
        <dbReference type="ARBA" id="ARBA00004850"/>
    </source>
</evidence>
<dbReference type="NCBIfam" id="NF009008">
    <property type="entry name" value="PRK12354.1"/>
    <property type="match status" value="1"/>
</dbReference>
<dbReference type="AlphaFoldDB" id="A0A1G7Q047"/>
<dbReference type="InterPro" id="IPR036393">
    <property type="entry name" value="AceGlu_kinase-like_sf"/>
</dbReference>
<accession>A0A1G7Q047</accession>
<dbReference type="InterPro" id="IPR001048">
    <property type="entry name" value="Asp/Glu/Uridylate_kinase"/>
</dbReference>
<gene>
    <name evidence="8" type="ORF">SAMN05216241_103161</name>
</gene>
<dbReference type="RefSeq" id="WP_090019397.1">
    <property type="nucleotide sequence ID" value="NZ_FNCE01000003.1"/>
</dbReference>
<evidence type="ECO:0000256" key="4">
    <source>
        <dbReference type="ARBA" id="ARBA00022777"/>
    </source>
</evidence>
<dbReference type="OrthoDB" id="9766717at2"/>
<dbReference type="GO" id="GO:0019546">
    <property type="term" value="P:L-arginine deiminase pathway"/>
    <property type="evidence" value="ECO:0007669"/>
    <property type="project" value="TreeGrafter"/>
</dbReference>
<evidence type="ECO:0000256" key="5">
    <source>
        <dbReference type="NCBIfam" id="TIGR00746"/>
    </source>
</evidence>
<sequence length="302" mass="32560">MRIVVALGGNALLRRGEPLEAAQQQKNVAAAVDAIEPIARHHELVVTHGNGPQIGLLALQADAYKDVSPYPLDVLGAESEGMIGYIMEQEFQNRLPGREVATLLTQVEVYPDDPAFQHPEKFIGPVYEKEEADRLARERGWTVAPDGDKWRRVVPSPEPRRILELKTIRLLMDHHVMVICSGGGGIPVVLREGGGFHGIEGVIDKDKAAALLAQQLGADGLIMLTDVDAVYTDWGTDKQAPIRHISPAKLRQHRFASGSMGPKVEAACRVVEGGGTFAAIGRLQDAGEILAGRAGTIVGHAH</sequence>
<keyword evidence="4 6" id="KW-0418">Kinase</keyword>
<keyword evidence="3 6" id="KW-0808">Transferase</keyword>
<evidence type="ECO:0000313" key="8">
    <source>
        <dbReference type="EMBL" id="SDF91841.1"/>
    </source>
</evidence>
<dbReference type="CDD" id="cd04235">
    <property type="entry name" value="AAK_CK"/>
    <property type="match status" value="1"/>
</dbReference>
<dbReference type="FunFam" id="3.40.1160.10:FF:000007">
    <property type="entry name" value="Carbamate kinase"/>
    <property type="match status" value="1"/>
</dbReference>
<keyword evidence="9" id="KW-1185">Reference proteome</keyword>
<comment type="pathway">
    <text evidence="1">Amino-acid degradation; L-arginine degradation via ADI pathway.</text>
</comment>
<dbReference type="SUPFAM" id="SSF53633">
    <property type="entry name" value="Carbamate kinase-like"/>
    <property type="match status" value="1"/>
</dbReference>
<dbReference type="Proteomes" id="UP000199415">
    <property type="component" value="Unassembled WGS sequence"/>
</dbReference>
<dbReference type="InterPro" id="IPR003964">
    <property type="entry name" value="Carb_kinase"/>
</dbReference>
<dbReference type="PANTHER" id="PTHR30409">
    <property type="entry name" value="CARBAMATE KINASE"/>
    <property type="match status" value="1"/>
</dbReference>
<evidence type="ECO:0000256" key="3">
    <source>
        <dbReference type="ARBA" id="ARBA00022679"/>
    </source>
</evidence>
<dbReference type="STRING" id="1082479.SAMN05216241_103161"/>
<evidence type="ECO:0000256" key="2">
    <source>
        <dbReference type="ARBA" id="ARBA00011066"/>
    </source>
</evidence>
<proteinExistence type="inferred from homology"/>